<dbReference type="Pfam" id="PF13417">
    <property type="entry name" value="GST_N_3"/>
    <property type="match status" value="1"/>
</dbReference>
<evidence type="ECO:0000256" key="1">
    <source>
        <dbReference type="ARBA" id="ARBA00012452"/>
    </source>
</evidence>
<keyword evidence="2 6" id="KW-0808">Transferase</keyword>
<dbReference type="EC" id="2.5.1.18" evidence="1"/>
<dbReference type="FunFam" id="3.40.30.10:FF:000016">
    <property type="entry name" value="Glutathione S-transferase F2"/>
    <property type="match status" value="1"/>
</dbReference>
<evidence type="ECO:0000259" key="5">
    <source>
        <dbReference type="PROSITE" id="PS50405"/>
    </source>
</evidence>
<dbReference type="Gene3D" id="1.20.1050.10">
    <property type="match status" value="1"/>
</dbReference>
<feature type="domain" description="GST C-terminal" evidence="5">
    <location>
        <begin position="91"/>
        <end position="218"/>
    </location>
</feature>
<evidence type="ECO:0000313" key="6">
    <source>
        <dbReference type="EMBL" id="KIY53072.1"/>
    </source>
</evidence>
<evidence type="ECO:0000256" key="2">
    <source>
        <dbReference type="ARBA" id="ARBA00022679"/>
    </source>
</evidence>
<dbReference type="Gene3D" id="3.40.30.10">
    <property type="entry name" value="Glutaredoxin"/>
    <property type="match status" value="1"/>
</dbReference>
<protein>
    <recommendedName>
        <fullName evidence="1">glutathione transferase</fullName>
        <ecNumber evidence="1">2.5.1.18</ecNumber>
    </recommendedName>
</protein>
<dbReference type="EMBL" id="KN881628">
    <property type="protein sequence ID" value="KIY53072.1"/>
    <property type="molecule type" value="Genomic_DNA"/>
</dbReference>
<dbReference type="InterPro" id="IPR036282">
    <property type="entry name" value="Glutathione-S-Trfase_C_sf"/>
</dbReference>
<dbReference type="InterPro" id="IPR004045">
    <property type="entry name" value="Glutathione_S-Trfase_N"/>
</dbReference>
<dbReference type="SFLD" id="SFLDG01154">
    <property type="entry name" value="Main.5:_Phi-like"/>
    <property type="match status" value="1"/>
</dbReference>
<dbReference type="GO" id="GO:0006749">
    <property type="term" value="P:glutathione metabolic process"/>
    <property type="evidence" value="ECO:0007669"/>
    <property type="project" value="TreeGrafter"/>
</dbReference>
<name>A0A0D7ANA1_9AGAR</name>
<dbReference type="PROSITE" id="PS50404">
    <property type="entry name" value="GST_NTER"/>
    <property type="match status" value="1"/>
</dbReference>
<dbReference type="PANTHER" id="PTHR43900:SF3">
    <property type="entry name" value="GLUTATHIONE S-TRANSFERASE RHO"/>
    <property type="match status" value="1"/>
</dbReference>
<evidence type="ECO:0000259" key="4">
    <source>
        <dbReference type="PROSITE" id="PS50404"/>
    </source>
</evidence>
<keyword evidence="7" id="KW-1185">Reference proteome</keyword>
<dbReference type="PANTHER" id="PTHR43900">
    <property type="entry name" value="GLUTATHIONE S-TRANSFERASE RHO"/>
    <property type="match status" value="1"/>
</dbReference>
<dbReference type="AlphaFoldDB" id="A0A0D7ANA1"/>
<dbReference type="OrthoDB" id="249703at2759"/>
<comment type="catalytic activity">
    <reaction evidence="3">
        <text>RX + glutathione = an S-substituted glutathione + a halide anion + H(+)</text>
        <dbReference type="Rhea" id="RHEA:16437"/>
        <dbReference type="ChEBI" id="CHEBI:15378"/>
        <dbReference type="ChEBI" id="CHEBI:16042"/>
        <dbReference type="ChEBI" id="CHEBI:17792"/>
        <dbReference type="ChEBI" id="CHEBI:57925"/>
        <dbReference type="ChEBI" id="CHEBI:90779"/>
        <dbReference type="EC" id="2.5.1.18"/>
    </reaction>
</comment>
<dbReference type="SFLD" id="SFLDS00019">
    <property type="entry name" value="Glutathione_Transferase_(cytos"/>
    <property type="match status" value="1"/>
</dbReference>
<organism evidence="6 7">
    <name type="scientific">Fistulina hepatica ATCC 64428</name>
    <dbReference type="NCBI Taxonomy" id="1128425"/>
    <lineage>
        <taxon>Eukaryota</taxon>
        <taxon>Fungi</taxon>
        <taxon>Dikarya</taxon>
        <taxon>Basidiomycota</taxon>
        <taxon>Agaricomycotina</taxon>
        <taxon>Agaricomycetes</taxon>
        <taxon>Agaricomycetidae</taxon>
        <taxon>Agaricales</taxon>
        <taxon>Fistulinaceae</taxon>
        <taxon>Fistulina</taxon>
    </lineage>
</organism>
<proteinExistence type="predicted"/>
<evidence type="ECO:0000256" key="3">
    <source>
        <dbReference type="ARBA" id="ARBA00047960"/>
    </source>
</evidence>
<dbReference type="SUPFAM" id="SSF52833">
    <property type="entry name" value="Thioredoxin-like"/>
    <property type="match status" value="1"/>
</dbReference>
<dbReference type="Proteomes" id="UP000054144">
    <property type="component" value="Unassembled WGS sequence"/>
</dbReference>
<evidence type="ECO:0000313" key="7">
    <source>
        <dbReference type="Proteomes" id="UP000054144"/>
    </source>
</evidence>
<dbReference type="GO" id="GO:0005737">
    <property type="term" value="C:cytoplasm"/>
    <property type="evidence" value="ECO:0007669"/>
    <property type="project" value="TreeGrafter"/>
</dbReference>
<dbReference type="GO" id="GO:0043295">
    <property type="term" value="F:glutathione binding"/>
    <property type="evidence" value="ECO:0007669"/>
    <property type="project" value="TreeGrafter"/>
</dbReference>
<dbReference type="InterPro" id="IPR036249">
    <property type="entry name" value="Thioredoxin-like_sf"/>
</dbReference>
<dbReference type="InterPro" id="IPR004046">
    <property type="entry name" value="GST_C"/>
</dbReference>
<dbReference type="PROSITE" id="PS50405">
    <property type="entry name" value="GST_CTER"/>
    <property type="match status" value="1"/>
</dbReference>
<feature type="domain" description="GST N-terminal" evidence="4">
    <location>
        <begin position="1"/>
        <end position="82"/>
    </location>
</feature>
<dbReference type="InterPro" id="IPR040079">
    <property type="entry name" value="Glutathione_S-Trfase"/>
</dbReference>
<dbReference type="SUPFAM" id="SSF47616">
    <property type="entry name" value="GST C-terminal domain-like"/>
    <property type="match status" value="1"/>
</dbReference>
<gene>
    <name evidence="6" type="ORF">FISHEDRAFT_63487</name>
</gene>
<dbReference type="GO" id="GO:0004364">
    <property type="term" value="F:glutathione transferase activity"/>
    <property type="evidence" value="ECO:0007669"/>
    <property type="project" value="UniProtKB-EC"/>
</dbReference>
<dbReference type="Pfam" id="PF00043">
    <property type="entry name" value="GST_C"/>
    <property type="match status" value="1"/>
</dbReference>
<dbReference type="SFLD" id="SFLDG00358">
    <property type="entry name" value="Main_(cytGST)"/>
    <property type="match status" value="1"/>
</dbReference>
<sequence>MVLKLYGIAMSHATKRVGMVLYEKRIPFELITVDMRNMAHKKPEYLAKQPFGSVPYLDDDGYIVYESRAICGYLEAKYPDRGPRLAPSTDDLKKYGAYQQALNIEAFNFDPAANGLFKEKVIKKLRGTGDPDPNVVADFMATLNNKLDAYDAILSKQKYLAGDELTLADLFHLPYASVLPAVGCNYLETKPNVARWFKDISSRESWLAVQGGVKGILE</sequence>
<accession>A0A0D7ANA1</accession>
<reference evidence="6 7" key="1">
    <citation type="journal article" date="2015" name="Fungal Genet. Biol.">
        <title>Evolution of novel wood decay mechanisms in Agaricales revealed by the genome sequences of Fistulina hepatica and Cylindrobasidium torrendii.</title>
        <authorList>
            <person name="Floudas D."/>
            <person name="Held B.W."/>
            <person name="Riley R."/>
            <person name="Nagy L.G."/>
            <person name="Koehler G."/>
            <person name="Ransdell A.S."/>
            <person name="Younus H."/>
            <person name="Chow J."/>
            <person name="Chiniquy J."/>
            <person name="Lipzen A."/>
            <person name="Tritt A."/>
            <person name="Sun H."/>
            <person name="Haridas S."/>
            <person name="LaButti K."/>
            <person name="Ohm R.A."/>
            <person name="Kues U."/>
            <person name="Blanchette R.A."/>
            <person name="Grigoriev I.V."/>
            <person name="Minto R.E."/>
            <person name="Hibbett D.S."/>
        </authorList>
    </citation>
    <scope>NUCLEOTIDE SEQUENCE [LARGE SCALE GENOMIC DNA]</scope>
    <source>
        <strain evidence="6 7">ATCC 64428</strain>
    </source>
</reference>
<dbReference type="InterPro" id="IPR010987">
    <property type="entry name" value="Glutathione-S-Trfase_C-like"/>
</dbReference>